<dbReference type="FunFam" id="3.30.160.60:FF:001249">
    <property type="entry name" value="CTCF"/>
    <property type="match status" value="1"/>
</dbReference>
<dbReference type="OrthoDB" id="8425895at2759"/>
<organism evidence="11 12">
    <name type="scientific">Branchiostoma lanceolatum</name>
    <name type="common">Common lancelet</name>
    <name type="synonym">Amphioxus lanceolatum</name>
    <dbReference type="NCBI Taxonomy" id="7740"/>
    <lineage>
        <taxon>Eukaryota</taxon>
        <taxon>Metazoa</taxon>
        <taxon>Chordata</taxon>
        <taxon>Cephalochordata</taxon>
        <taxon>Leptocardii</taxon>
        <taxon>Amphioxiformes</taxon>
        <taxon>Branchiostomatidae</taxon>
        <taxon>Branchiostoma</taxon>
    </lineage>
</organism>
<evidence type="ECO:0000256" key="9">
    <source>
        <dbReference type="SAM" id="MobiDB-lite"/>
    </source>
</evidence>
<evidence type="ECO:0000256" key="4">
    <source>
        <dbReference type="ARBA" id="ARBA00022771"/>
    </source>
</evidence>
<feature type="compositionally biased region" description="Polar residues" evidence="9">
    <location>
        <begin position="489"/>
        <end position="556"/>
    </location>
</feature>
<feature type="compositionally biased region" description="Basic and acidic residues" evidence="9">
    <location>
        <begin position="558"/>
        <end position="567"/>
    </location>
</feature>
<dbReference type="EMBL" id="OV696703">
    <property type="protein sequence ID" value="CAH1250536.1"/>
    <property type="molecule type" value="Genomic_DNA"/>
</dbReference>
<evidence type="ECO:0000256" key="7">
    <source>
        <dbReference type="ARBA" id="ARBA00023242"/>
    </source>
</evidence>
<dbReference type="PANTHER" id="PTHR24392:SF31">
    <property type="entry name" value="C2H2-TYPE DOMAIN-CONTAINING PROTEIN"/>
    <property type="match status" value="1"/>
</dbReference>
<dbReference type="Pfam" id="PF13837">
    <property type="entry name" value="Myb_DNA-bind_4"/>
    <property type="match status" value="2"/>
</dbReference>
<dbReference type="Gene3D" id="3.30.160.60">
    <property type="entry name" value="Classic Zinc Finger"/>
    <property type="match status" value="4"/>
</dbReference>
<feature type="domain" description="C2H2-type" evidence="10">
    <location>
        <begin position="782"/>
        <end position="809"/>
    </location>
</feature>
<evidence type="ECO:0000256" key="6">
    <source>
        <dbReference type="ARBA" id="ARBA00023125"/>
    </source>
</evidence>
<evidence type="ECO:0000259" key="10">
    <source>
        <dbReference type="PROSITE" id="PS50157"/>
    </source>
</evidence>
<feature type="domain" description="C2H2-type" evidence="10">
    <location>
        <begin position="754"/>
        <end position="781"/>
    </location>
</feature>
<keyword evidence="2" id="KW-0479">Metal-binding</keyword>
<dbReference type="GO" id="GO:0003677">
    <property type="term" value="F:DNA binding"/>
    <property type="evidence" value="ECO:0007669"/>
    <property type="project" value="UniProtKB-KW"/>
</dbReference>
<dbReference type="InterPro" id="IPR044822">
    <property type="entry name" value="Myb_DNA-bind_4"/>
</dbReference>
<name>A0A8J9Z9V2_BRALA</name>
<dbReference type="PANTHER" id="PTHR24392">
    <property type="entry name" value="ZINC FINGER PROTEIN"/>
    <property type="match status" value="1"/>
</dbReference>
<evidence type="ECO:0000256" key="3">
    <source>
        <dbReference type="ARBA" id="ARBA00022737"/>
    </source>
</evidence>
<dbReference type="InterPro" id="IPR013087">
    <property type="entry name" value="Znf_C2H2_type"/>
</dbReference>
<keyword evidence="4 8" id="KW-0863">Zinc-finger</keyword>
<dbReference type="InterPro" id="IPR036236">
    <property type="entry name" value="Znf_C2H2_sf"/>
</dbReference>
<feature type="compositionally biased region" description="Polar residues" evidence="9">
    <location>
        <begin position="589"/>
        <end position="599"/>
    </location>
</feature>
<evidence type="ECO:0000256" key="2">
    <source>
        <dbReference type="ARBA" id="ARBA00022723"/>
    </source>
</evidence>
<comment type="subcellular location">
    <subcellularLocation>
        <location evidence="1">Nucleus</location>
    </subcellularLocation>
</comment>
<dbReference type="Proteomes" id="UP000838412">
    <property type="component" value="Chromosome 18"/>
</dbReference>
<gene>
    <name evidence="11" type="primary">ZSCAN2</name>
    <name evidence="11" type="ORF">BLAG_LOCUS11221</name>
</gene>
<feature type="region of interest" description="Disordered" evidence="9">
    <location>
        <begin position="300"/>
        <end position="358"/>
    </location>
</feature>
<feature type="compositionally biased region" description="Acidic residues" evidence="9">
    <location>
        <begin position="568"/>
        <end position="578"/>
    </location>
</feature>
<reference evidence="11" key="1">
    <citation type="submission" date="2022-01" db="EMBL/GenBank/DDBJ databases">
        <authorList>
            <person name="Braso-Vives M."/>
        </authorList>
    </citation>
    <scope>NUCLEOTIDE SEQUENCE</scope>
</reference>
<dbReference type="AlphaFoldDB" id="A0A8J9Z9V2"/>
<dbReference type="FunFam" id="3.30.160.60:FF:001461">
    <property type="entry name" value="Zinc finger protein 142"/>
    <property type="match status" value="1"/>
</dbReference>
<keyword evidence="6" id="KW-0238">DNA-binding</keyword>
<dbReference type="GO" id="GO:0008270">
    <property type="term" value="F:zinc ion binding"/>
    <property type="evidence" value="ECO:0007669"/>
    <property type="project" value="UniProtKB-KW"/>
</dbReference>
<evidence type="ECO:0000313" key="11">
    <source>
        <dbReference type="EMBL" id="CAH1250536.1"/>
    </source>
</evidence>
<keyword evidence="7" id="KW-0539">Nucleus</keyword>
<feature type="domain" description="C2H2-type" evidence="10">
    <location>
        <begin position="810"/>
        <end position="838"/>
    </location>
</feature>
<dbReference type="Pfam" id="PF13909">
    <property type="entry name" value="zf-H2C2_5"/>
    <property type="match status" value="1"/>
</dbReference>
<keyword evidence="12" id="KW-1185">Reference proteome</keyword>
<feature type="compositionally biased region" description="Basic and acidic residues" evidence="9">
    <location>
        <begin position="476"/>
        <end position="487"/>
    </location>
</feature>
<feature type="compositionally biased region" description="Polar residues" evidence="9">
    <location>
        <begin position="433"/>
        <end position="443"/>
    </location>
</feature>
<dbReference type="PROSITE" id="PS50157">
    <property type="entry name" value="ZINC_FINGER_C2H2_2"/>
    <property type="match status" value="4"/>
</dbReference>
<dbReference type="SMART" id="SM00355">
    <property type="entry name" value="ZnF_C2H2"/>
    <property type="match status" value="5"/>
</dbReference>
<keyword evidence="5" id="KW-0862">Zinc</keyword>
<accession>A0A8J9Z9V2</accession>
<evidence type="ECO:0000313" key="12">
    <source>
        <dbReference type="Proteomes" id="UP000838412"/>
    </source>
</evidence>
<proteinExistence type="predicted"/>
<feature type="region of interest" description="Disordered" evidence="9">
    <location>
        <begin position="476"/>
        <end position="655"/>
    </location>
</feature>
<evidence type="ECO:0000256" key="8">
    <source>
        <dbReference type="PROSITE-ProRule" id="PRU00042"/>
    </source>
</evidence>
<feature type="compositionally biased region" description="Basic and acidic residues" evidence="9">
    <location>
        <begin position="325"/>
        <end position="337"/>
    </location>
</feature>
<dbReference type="SUPFAM" id="SSF57667">
    <property type="entry name" value="beta-beta-alpha zinc fingers"/>
    <property type="match status" value="3"/>
</dbReference>
<feature type="region of interest" description="Disordered" evidence="9">
    <location>
        <begin position="426"/>
        <end position="450"/>
    </location>
</feature>
<feature type="compositionally biased region" description="Polar residues" evidence="9">
    <location>
        <begin position="311"/>
        <end position="324"/>
    </location>
</feature>
<dbReference type="Gene3D" id="1.10.10.60">
    <property type="entry name" value="Homeodomain-like"/>
    <property type="match status" value="2"/>
</dbReference>
<dbReference type="FunFam" id="3.30.160.60:FF:002319">
    <property type="entry name" value="Uncharacterized protein"/>
    <property type="match status" value="1"/>
</dbReference>
<sequence length="849" mass="95365">MAEIQGRFPPQRSKGNWSSRETICLIHLWNNDLILTKLKKARKKEAYELLTRGLHEAGYVRTTKQVNVKVRDLKYQYRRHKDAIREKREVRSDWEFFEVLDTFLGDQHATGTHLRETMAEECGDADVRGYEGADFVSDTTTSPLGPSPSPARCYNDDSTAAVIGQMTYPLYPTPHDFGRNWMTDETRTLISLWAEPSVQKELEIVFHNQTVYERLGRQMCQAGWQRTWKQCQVKIKDLKWRYRRARKMIENGENGSSVCPFYDQLYTILGDKLDNTPQFDSPDSPSVPDSVHPVLVVDNTRGSLGMDPTKSVDSQVSRVSFASEDSNRDYVQDRQDSFAEMEEEADEDEEDSDSSISGLSKEVTLAVLPRLQMEELLVELRRRNVDVMAGSNNRKSLVKVLHRMMVGEYAVEELKNLTMVTRNLSSDKRRGSFSKSAYTGSESRNVKEAAPTKPIVWVVQPGASDKLREIVDQVTRDLEGSGSKDPEGSGSNNLEGSQSNALQGSQSNNVEGSRSKALQGSRSNDLEGSQSGDLEGSRSNTVNSSSTADTGGTPNPESLDRLIKQEPQDVDEQTEMQEESYNKEECTDHPQSSSHSDNMNWEDETMAEPFSDGESTVDGSAEQEASWDTGRGEARSGTALKDIPSSSGGGSTAGGRAEVLIAPQENPPKFVMTRAALKNPRLVLGIHATSKGKRTGTKRKCPYCSYKGDRNSLTAHVRIHTGEKPFKCSECDYSACQKVNLDRHMLKHTGEKPFMCGECGYRTAYKAHLMPHMLEHAGTKPYVCGECGYRSTRKGNLVWHQKKHQKTRPYKCKLCHYTAKRSTDILRHMGCRHKDQRAAQQFFCTTGTR</sequence>
<feature type="domain" description="C2H2-type" evidence="10">
    <location>
        <begin position="726"/>
        <end position="753"/>
    </location>
</feature>
<evidence type="ECO:0000256" key="5">
    <source>
        <dbReference type="ARBA" id="ARBA00022833"/>
    </source>
</evidence>
<dbReference type="Pfam" id="PF00096">
    <property type="entry name" value="zf-C2H2"/>
    <property type="match status" value="1"/>
</dbReference>
<protein>
    <submittedName>
        <fullName evidence="11">ZSCAN2 protein</fullName>
    </submittedName>
</protein>
<keyword evidence="3" id="KW-0677">Repeat</keyword>
<feature type="compositionally biased region" description="Acidic residues" evidence="9">
    <location>
        <begin position="339"/>
        <end position="353"/>
    </location>
</feature>
<evidence type="ECO:0000256" key="1">
    <source>
        <dbReference type="ARBA" id="ARBA00004123"/>
    </source>
</evidence>
<dbReference type="GO" id="GO:0005634">
    <property type="term" value="C:nucleus"/>
    <property type="evidence" value="ECO:0007669"/>
    <property type="project" value="UniProtKB-SubCell"/>
</dbReference>